<gene>
    <name evidence="10" type="ORF">NCTC11535_01263</name>
</gene>
<feature type="transmembrane region" description="Helical" evidence="9">
    <location>
        <begin position="83"/>
        <end position="105"/>
    </location>
</feature>
<proteinExistence type="inferred from homology"/>
<evidence type="ECO:0000256" key="3">
    <source>
        <dbReference type="ARBA" id="ARBA00022679"/>
    </source>
</evidence>
<evidence type="ECO:0000256" key="7">
    <source>
        <dbReference type="ARBA" id="ARBA00024033"/>
    </source>
</evidence>
<comment type="caution">
    <text evidence="10">The sequence shown here is derived from an EMBL/GenBank/DDBJ whole genome shotgun (WGS) entry which is preliminary data.</text>
</comment>
<feature type="region of interest" description="Disordered" evidence="8">
    <location>
        <begin position="1"/>
        <end position="69"/>
    </location>
</feature>
<evidence type="ECO:0000256" key="9">
    <source>
        <dbReference type="SAM" id="Phobius"/>
    </source>
</evidence>
<keyword evidence="11" id="KW-1185">Reference proteome</keyword>
<evidence type="ECO:0000256" key="2">
    <source>
        <dbReference type="ARBA" id="ARBA00022475"/>
    </source>
</evidence>
<organism evidence="10 11">
    <name type="scientific">Actinomyces bovis</name>
    <dbReference type="NCBI Taxonomy" id="1658"/>
    <lineage>
        <taxon>Bacteria</taxon>
        <taxon>Bacillati</taxon>
        <taxon>Actinomycetota</taxon>
        <taxon>Actinomycetes</taxon>
        <taxon>Actinomycetales</taxon>
        <taxon>Actinomycetaceae</taxon>
        <taxon>Actinomyces</taxon>
    </lineage>
</organism>
<dbReference type="GO" id="GO:0016757">
    <property type="term" value="F:glycosyltransferase activity"/>
    <property type="evidence" value="ECO:0007669"/>
    <property type="project" value="UniProtKB-KW"/>
</dbReference>
<dbReference type="Pfam" id="PF09594">
    <property type="entry name" value="GT87"/>
    <property type="match status" value="1"/>
</dbReference>
<feature type="compositionally biased region" description="Low complexity" evidence="8">
    <location>
        <begin position="1"/>
        <end position="26"/>
    </location>
</feature>
<keyword evidence="4 9" id="KW-0812">Transmembrane</keyword>
<protein>
    <submittedName>
        <fullName evidence="10">Polyprenol-phosphate-mannose-dependent alpha-(1-2)-phosphatidylinositol mannoside mannosyltransferase</fullName>
        <ecNumber evidence="10">2.4.1.-</ecNumber>
    </submittedName>
</protein>
<dbReference type="EC" id="2.4.1.-" evidence="10"/>
<dbReference type="EMBL" id="UAPQ01000007">
    <property type="protein sequence ID" value="SPT53593.1"/>
    <property type="molecule type" value="Genomic_DNA"/>
</dbReference>
<dbReference type="Proteomes" id="UP000250006">
    <property type="component" value="Unassembled WGS sequence"/>
</dbReference>
<accession>A0ABY1VRC7</accession>
<comment type="similarity">
    <text evidence="7">Belongs to the glycosyltransferase 87 family.</text>
</comment>
<evidence type="ECO:0000256" key="5">
    <source>
        <dbReference type="ARBA" id="ARBA00022989"/>
    </source>
</evidence>
<evidence type="ECO:0000313" key="11">
    <source>
        <dbReference type="Proteomes" id="UP000250006"/>
    </source>
</evidence>
<evidence type="ECO:0000256" key="8">
    <source>
        <dbReference type="SAM" id="MobiDB-lite"/>
    </source>
</evidence>
<keyword evidence="10" id="KW-0328">Glycosyltransferase</keyword>
<feature type="transmembrane region" description="Helical" evidence="9">
    <location>
        <begin position="424"/>
        <end position="443"/>
    </location>
</feature>
<dbReference type="InterPro" id="IPR018584">
    <property type="entry name" value="GT87"/>
</dbReference>
<evidence type="ECO:0000313" key="10">
    <source>
        <dbReference type="EMBL" id="SPT53593.1"/>
    </source>
</evidence>
<feature type="transmembrane region" description="Helical" evidence="9">
    <location>
        <begin position="282"/>
        <end position="300"/>
    </location>
</feature>
<dbReference type="RefSeq" id="WP_229116849.1">
    <property type="nucleotide sequence ID" value="NZ_UAPQ01000007.1"/>
</dbReference>
<keyword evidence="5 9" id="KW-1133">Transmembrane helix</keyword>
<feature type="transmembrane region" description="Helical" evidence="9">
    <location>
        <begin position="455"/>
        <end position="477"/>
    </location>
</feature>
<sequence>MALHTGSTNGTPGGAAPPASKAGASGNTRRDTDALLNADGATPSPRVSHRAAQLPRGERRRRRKPAAAQALSHHLPADDLADLAGPVSMVLGWILLALSCFPMLIAKDGTQRFKFDAWVYYHAIDNWHSGGDLYQWWAFPNEQLYPFTYPPFAAWLMTPLTWLDDRSAQVLLTVATPLCAAAMVLLLARVLQTPTGHTGLLVPWAALATCTLLEPFVKSIEYGQINAILLLLVSVDLLAVRPGGPLARLAPARGALCGIAAAIKLTPAMALLVLLLRREWRAAGVMVGTGLGATLLGAVFSPQETWEFFTKAMLDPTRAGDAEYSGNQNLRGFLVRFLPEAAEKPIWALGVVGVIAAAWMLVQRLQVLRECDCPETLVLLLQTSVVMTLGLLISPISWSHHWVWFLPALVGLGVLACRERSRALLLVCVTGVAVMVMAMHWWLPEHDHVELSWPVWAKVTGSSYTLWALGAGAVLWWQTGKLREARKSGPEGAAQAS</sequence>
<keyword evidence="6 9" id="KW-0472">Membrane</keyword>
<feature type="transmembrane region" description="Helical" evidence="9">
    <location>
        <begin position="402"/>
        <end position="417"/>
    </location>
</feature>
<keyword evidence="2" id="KW-1003">Cell membrane</keyword>
<feature type="transmembrane region" description="Helical" evidence="9">
    <location>
        <begin position="170"/>
        <end position="191"/>
    </location>
</feature>
<feature type="transmembrane region" description="Helical" evidence="9">
    <location>
        <begin position="377"/>
        <end position="396"/>
    </location>
</feature>
<feature type="transmembrane region" description="Helical" evidence="9">
    <location>
        <begin position="346"/>
        <end position="365"/>
    </location>
</feature>
<feature type="transmembrane region" description="Helical" evidence="9">
    <location>
        <begin position="252"/>
        <end position="275"/>
    </location>
</feature>
<evidence type="ECO:0000256" key="4">
    <source>
        <dbReference type="ARBA" id="ARBA00022692"/>
    </source>
</evidence>
<reference evidence="10 11" key="1">
    <citation type="submission" date="2018-06" db="EMBL/GenBank/DDBJ databases">
        <authorList>
            <consortium name="Pathogen Informatics"/>
            <person name="Doyle S."/>
        </authorList>
    </citation>
    <scope>NUCLEOTIDE SEQUENCE [LARGE SCALE GENOMIC DNA]</scope>
    <source>
        <strain evidence="10 11">NCTC11535</strain>
    </source>
</reference>
<comment type="subcellular location">
    <subcellularLocation>
        <location evidence="1">Cell membrane</location>
        <topology evidence="1">Multi-pass membrane protein</topology>
    </subcellularLocation>
</comment>
<evidence type="ECO:0000256" key="6">
    <source>
        <dbReference type="ARBA" id="ARBA00023136"/>
    </source>
</evidence>
<keyword evidence="3 10" id="KW-0808">Transferase</keyword>
<name>A0ABY1VRC7_9ACTO</name>
<evidence type="ECO:0000256" key="1">
    <source>
        <dbReference type="ARBA" id="ARBA00004651"/>
    </source>
</evidence>